<sequence length="114" mass="12568">MLWMRPFAWVNRNGSAAIASTGVVVNTENVVFSFRNHAFVNANYRGTIFVNLHQAIPTGTTNTLPILFETNGVTQAVTKFNGNPLTVADIAGTGVYQFWFERDTNTLQLMTGIV</sequence>
<evidence type="ECO:0000313" key="5">
    <source>
        <dbReference type="Proteomes" id="UP000284990"/>
    </source>
</evidence>
<gene>
    <name evidence="3" type="ORF">DW192_01105</name>
    <name evidence="2" type="ORF">DW916_07165</name>
    <name evidence="1" type="ORF">DWV60_13190</name>
</gene>
<evidence type="ECO:0000313" key="3">
    <source>
        <dbReference type="EMBL" id="RHH85359.1"/>
    </source>
</evidence>
<dbReference type="Proteomes" id="UP000284548">
    <property type="component" value="Unassembled WGS sequence"/>
</dbReference>
<dbReference type="AlphaFoldDB" id="A0A3R6E5K1"/>
<evidence type="ECO:0000313" key="4">
    <source>
        <dbReference type="Proteomes" id="UP000284548"/>
    </source>
</evidence>
<name>A0A3R6E5K1_9BACT</name>
<dbReference type="RefSeq" id="WP_118141276.1">
    <property type="nucleotide sequence ID" value="NZ_JAQEAK010000021.1"/>
</dbReference>
<accession>A0A3R6E5K1</accession>
<dbReference type="Proteomes" id="UP000284990">
    <property type="component" value="Unassembled WGS sequence"/>
</dbReference>
<dbReference type="EMBL" id="QSAQ01000039">
    <property type="protein sequence ID" value="RGW65439.1"/>
    <property type="molecule type" value="Genomic_DNA"/>
</dbReference>
<dbReference type="EMBL" id="QSFW01000013">
    <property type="protein sequence ID" value="RHA86958.1"/>
    <property type="molecule type" value="Genomic_DNA"/>
</dbReference>
<dbReference type="EMBL" id="QRKB01000001">
    <property type="protein sequence ID" value="RHH85359.1"/>
    <property type="molecule type" value="Genomic_DNA"/>
</dbReference>
<comment type="caution">
    <text evidence="3">The sequence shown here is derived from an EMBL/GenBank/DDBJ whole genome shotgun (WGS) entry which is preliminary data.</text>
</comment>
<organism evidence="3 4">
    <name type="scientific">Segatella copri</name>
    <dbReference type="NCBI Taxonomy" id="165179"/>
    <lineage>
        <taxon>Bacteria</taxon>
        <taxon>Pseudomonadati</taxon>
        <taxon>Bacteroidota</taxon>
        <taxon>Bacteroidia</taxon>
        <taxon>Bacteroidales</taxon>
        <taxon>Prevotellaceae</taxon>
        <taxon>Segatella</taxon>
    </lineage>
</organism>
<evidence type="ECO:0000313" key="1">
    <source>
        <dbReference type="EMBL" id="RGW65439.1"/>
    </source>
</evidence>
<evidence type="ECO:0000313" key="6">
    <source>
        <dbReference type="Proteomes" id="UP000286077"/>
    </source>
</evidence>
<protein>
    <submittedName>
        <fullName evidence="3">Uncharacterized protein</fullName>
    </submittedName>
</protein>
<dbReference type="Proteomes" id="UP000286077">
    <property type="component" value="Unassembled WGS sequence"/>
</dbReference>
<proteinExistence type="predicted"/>
<reference evidence="4 5" key="1">
    <citation type="submission" date="2018-08" db="EMBL/GenBank/DDBJ databases">
        <title>A genome reference for cultivated species of the human gut microbiota.</title>
        <authorList>
            <person name="Zou Y."/>
            <person name="Xue W."/>
            <person name="Luo G."/>
        </authorList>
    </citation>
    <scope>NUCLEOTIDE SEQUENCE [LARGE SCALE GENOMIC DNA]</scope>
    <source>
        <strain evidence="1 6">AF11-14</strain>
        <strain evidence="3 4">AM16-54</strain>
        <strain evidence="2 5">AM42-23AC</strain>
    </source>
</reference>
<evidence type="ECO:0000313" key="2">
    <source>
        <dbReference type="EMBL" id="RHA86958.1"/>
    </source>
</evidence>